<sequence length="66" mass="6633">MAGASGGRAAGTGISIVAMVIRFSPRVMGVRAAVSAVAAAGDDGHGMTGDEKISPRGLRWFRGSTE</sequence>
<dbReference type="Proteomes" id="UP001157034">
    <property type="component" value="Unassembled WGS sequence"/>
</dbReference>
<evidence type="ECO:0000313" key="2">
    <source>
        <dbReference type="Proteomes" id="UP001157034"/>
    </source>
</evidence>
<name>A0ABQ6K8K3_9MICO</name>
<dbReference type="EMBL" id="BSVB01000001">
    <property type="protein sequence ID" value="GMA96749.1"/>
    <property type="molecule type" value="Genomic_DNA"/>
</dbReference>
<evidence type="ECO:0000313" key="1">
    <source>
        <dbReference type="EMBL" id="GMA96749.1"/>
    </source>
</evidence>
<accession>A0ABQ6K8K3</accession>
<comment type="caution">
    <text evidence="1">The sequence shown here is derived from an EMBL/GenBank/DDBJ whole genome shotgun (WGS) entry which is preliminary data.</text>
</comment>
<organism evidence="1 2">
    <name type="scientific">Pseudolysinimonas kribbensis</name>
    <dbReference type="NCBI Taxonomy" id="433641"/>
    <lineage>
        <taxon>Bacteria</taxon>
        <taxon>Bacillati</taxon>
        <taxon>Actinomycetota</taxon>
        <taxon>Actinomycetes</taxon>
        <taxon>Micrococcales</taxon>
        <taxon>Microbacteriaceae</taxon>
        <taxon>Pseudolysinimonas</taxon>
    </lineage>
</organism>
<protein>
    <submittedName>
        <fullName evidence="1">Uncharacterized protein</fullName>
    </submittedName>
</protein>
<proteinExistence type="predicted"/>
<keyword evidence="2" id="KW-1185">Reference proteome</keyword>
<reference evidence="2" key="1">
    <citation type="journal article" date="2019" name="Int. J. Syst. Evol. Microbiol.">
        <title>The Global Catalogue of Microorganisms (GCM) 10K type strain sequencing project: providing services to taxonomists for standard genome sequencing and annotation.</title>
        <authorList>
            <consortium name="The Broad Institute Genomics Platform"/>
            <consortium name="The Broad Institute Genome Sequencing Center for Infectious Disease"/>
            <person name="Wu L."/>
            <person name="Ma J."/>
        </authorList>
    </citation>
    <scope>NUCLEOTIDE SEQUENCE [LARGE SCALE GENOMIC DNA]</scope>
    <source>
        <strain evidence="2">NBRC 108894</strain>
    </source>
</reference>
<gene>
    <name evidence="1" type="ORF">GCM10025881_35730</name>
</gene>